<name>A0ABY5YEQ4_9DEIO</name>
<feature type="signal peptide" evidence="1">
    <location>
        <begin position="1"/>
        <end position="23"/>
    </location>
</feature>
<evidence type="ECO:0000256" key="1">
    <source>
        <dbReference type="SAM" id="SignalP"/>
    </source>
</evidence>
<evidence type="ECO:0000313" key="3">
    <source>
        <dbReference type="Proteomes" id="UP001060261"/>
    </source>
</evidence>
<proteinExistence type="predicted"/>
<keyword evidence="3" id="KW-1185">Reference proteome</keyword>
<dbReference type="SUPFAM" id="SSF53474">
    <property type="entry name" value="alpha/beta-Hydrolases"/>
    <property type="match status" value="1"/>
</dbReference>
<evidence type="ECO:0000313" key="2">
    <source>
        <dbReference type="EMBL" id="UWX63560.1"/>
    </source>
</evidence>
<dbReference type="RefSeq" id="WP_260559845.1">
    <property type="nucleotide sequence ID" value="NZ_BAABEC010000181.1"/>
</dbReference>
<protein>
    <recommendedName>
        <fullName evidence="4">Alpha/beta hydrolase</fullName>
    </recommendedName>
</protein>
<accession>A0ABY5YEQ4</accession>
<dbReference type="Gene3D" id="3.40.50.1820">
    <property type="entry name" value="alpha/beta hydrolase"/>
    <property type="match status" value="1"/>
</dbReference>
<dbReference type="EMBL" id="CP104213">
    <property type="protein sequence ID" value="UWX63560.1"/>
    <property type="molecule type" value="Genomic_DNA"/>
</dbReference>
<feature type="chain" id="PRO_5045975616" description="Alpha/beta hydrolase" evidence="1">
    <location>
        <begin position="24"/>
        <end position="172"/>
    </location>
</feature>
<sequence length="172" mass="18354">MANCLFSLLALAALLAWTPLLDAQARAVWLSDKDGRQTLTLPDPTGDAQLIVPKQCQARPCAVVIVSHGRGGLASDGIQHAPFDALLDGIDAQGFVLLLSSDGGPSTWGNAAALSSIQRAYRAALPHFRHDGRVYTLGISMGALPATLTAAHWGFQSVQWHWWPDGSTCKTR</sequence>
<evidence type="ECO:0008006" key="4">
    <source>
        <dbReference type="Google" id="ProtNLM"/>
    </source>
</evidence>
<organism evidence="2 3">
    <name type="scientific">Deinococcus rubellus</name>
    <dbReference type="NCBI Taxonomy" id="1889240"/>
    <lineage>
        <taxon>Bacteria</taxon>
        <taxon>Thermotogati</taxon>
        <taxon>Deinococcota</taxon>
        <taxon>Deinococci</taxon>
        <taxon>Deinococcales</taxon>
        <taxon>Deinococcaceae</taxon>
        <taxon>Deinococcus</taxon>
    </lineage>
</organism>
<keyword evidence="1" id="KW-0732">Signal</keyword>
<dbReference type="Proteomes" id="UP001060261">
    <property type="component" value="Chromosome"/>
</dbReference>
<reference evidence="2" key="1">
    <citation type="submission" date="2022-09" db="EMBL/GenBank/DDBJ databases">
        <title>genome sequence of Deinococcus rubellus.</title>
        <authorList>
            <person name="Srinivasan S."/>
        </authorList>
    </citation>
    <scope>NUCLEOTIDE SEQUENCE</scope>
    <source>
        <strain evidence="2">Ant6</strain>
    </source>
</reference>
<gene>
    <name evidence="2" type="ORF">N0D28_12550</name>
</gene>
<dbReference type="InterPro" id="IPR029058">
    <property type="entry name" value="AB_hydrolase_fold"/>
</dbReference>